<evidence type="ECO:0000313" key="4">
    <source>
        <dbReference type="Proteomes" id="UP000053617"/>
    </source>
</evidence>
<dbReference type="OrthoDB" id="5279542at2759"/>
<feature type="compositionally biased region" description="Polar residues" evidence="1">
    <location>
        <begin position="292"/>
        <end position="308"/>
    </location>
</feature>
<feature type="transmembrane region" description="Helical" evidence="2">
    <location>
        <begin position="35"/>
        <end position="56"/>
    </location>
</feature>
<accession>A0A0D2FPE3</accession>
<dbReference type="EMBL" id="KN847479">
    <property type="protein sequence ID" value="KIX04002.1"/>
    <property type="molecule type" value="Genomic_DNA"/>
</dbReference>
<organism evidence="3 4">
    <name type="scientific">Rhinocladiella mackenziei CBS 650.93</name>
    <dbReference type="NCBI Taxonomy" id="1442369"/>
    <lineage>
        <taxon>Eukaryota</taxon>
        <taxon>Fungi</taxon>
        <taxon>Dikarya</taxon>
        <taxon>Ascomycota</taxon>
        <taxon>Pezizomycotina</taxon>
        <taxon>Eurotiomycetes</taxon>
        <taxon>Chaetothyriomycetidae</taxon>
        <taxon>Chaetothyriales</taxon>
        <taxon>Herpotrichiellaceae</taxon>
        <taxon>Rhinocladiella</taxon>
    </lineage>
</organism>
<name>A0A0D2FPE3_9EURO</name>
<dbReference type="RefSeq" id="XP_013271138.1">
    <property type="nucleotide sequence ID" value="XM_013415684.1"/>
</dbReference>
<protein>
    <submittedName>
        <fullName evidence="3">Uncharacterized protein</fullName>
    </submittedName>
</protein>
<evidence type="ECO:0000256" key="2">
    <source>
        <dbReference type="SAM" id="Phobius"/>
    </source>
</evidence>
<keyword evidence="2" id="KW-1133">Transmembrane helix</keyword>
<feature type="transmembrane region" description="Helical" evidence="2">
    <location>
        <begin position="121"/>
        <end position="144"/>
    </location>
</feature>
<feature type="transmembrane region" description="Helical" evidence="2">
    <location>
        <begin position="76"/>
        <end position="95"/>
    </location>
</feature>
<keyword evidence="2" id="KW-0472">Membrane</keyword>
<dbReference type="VEuPathDB" id="FungiDB:Z518_07555"/>
<proteinExistence type="predicted"/>
<evidence type="ECO:0000256" key="1">
    <source>
        <dbReference type="SAM" id="MobiDB-lite"/>
    </source>
</evidence>
<dbReference type="Proteomes" id="UP000053617">
    <property type="component" value="Unassembled WGS sequence"/>
</dbReference>
<dbReference type="HOGENOM" id="CLU_073152_0_0_1"/>
<sequence length="329" mass="36513">MFNPKTLILTSTYPTDLSPPNTNPHHRLRRRFTTILHITSLFASLIALSLFSAAIPRWNSNFFHNAGPNRGDWTDGMPIGPLAFAFLYHAAALIYTRSPKSRGSGSNASVSSLSSLSRRSLLIHTTIPVLVLLSLLPALLLAGYGSLFRFWQPAKRTQSGILQCSMLNVFTRECSPVFYDIGALQIAGIVFGTIVWSVQFTLLLVALRNLRRYLLVKQLQREKLAQYGGHEYPERTDSHRNRRRHGSGSKVGSREHASWHQHPQRLAGLPSPRSGSGSRSGSRSGSLADSVNEGQPSKTEPPHTQQQDVPVYFVQTPEASHPPPSRRYG</sequence>
<gene>
    <name evidence="3" type="ORF">Z518_07555</name>
</gene>
<feature type="compositionally biased region" description="Pro residues" evidence="1">
    <location>
        <begin position="320"/>
        <end position="329"/>
    </location>
</feature>
<feature type="region of interest" description="Disordered" evidence="1">
    <location>
        <begin position="230"/>
        <end position="329"/>
    </location>
</feature>
<feature type="compositionally biased region" description="Low complexity" evidence="1">
    <location>
        <begin position="268"/>
        <end position="287"/>
    </location>
</feature>
<reference evidence="3 4" key="1">
    <citation type="submission" date="2015-01" db="EMBL/GenBank/DDBJ databases">
        <title>The Genome Sequence of Rhinocladiella mackenzie CBS 650.93.</title>
        <authorList>
            <consortium name="The Broad Institute Genomics Platform"/>
            <person name="Cuomo C."/>
            <person name="de Hoog S."/>
            <person name="Gorbushina A."/>
            <person name="Stielow B."/>
            <person name="Teixiera M."/>
            <person name="Abouelleil A."/>
            <person name="Chapman S.B."/>
            <person name="Priest M."/>
            <person name="Young S.K."/>
            <person name="Wortman J."/>
            <person name="Nusbaum C."/>
            <person name="Birren B."/>
        </authorList>
    </citation>
    <scope>NUCLEOTIDE SEQUENCE [LARGE SCALE GENOMIC DNA]</scope>
    <source>
        <strain evidence="3 4">CBS 650.93</strain>
    </source>
</reference>
<dbReference type="GeneID" id="25295626"/>
<dbReference type="AlphaFoldDB" id="A0A0D2FPE3"/>
<keyword evidence="4" id="KW-1185">Reference proteome</keyword>
<feature type="transmembrane region" description="Helical" evidence="2">
    <location>
        <begin position="186"/>
        <end position="207"/>
    </location>
</feature>
<keyword evidence="2" id="KW-0812">Transmembrane</keyword>
<evidence type="ECO:0000313" key="3">
    <source>
        <dbReference type="EMBL" id="KIX04002.1"/>
    </source>
</evidence>